<dbReference type="Gene3D" id="3.20.80.10">
    <property type="entry name" value="Regulatory factor, effector binding domain"/>
    <property type="match status" value="1"/>
</dbReference>
<sequence>METEANDLVFCLIFLLILFFSSVCYFLVYSGLFTPIEIRAQRPSFTSLRIAYKFARGPYKNAGHLFTEAHSLIPELKTIGIYYDDPQQVNPSELRYCVGIILSEGESEPDNAHLSTCLEYGFKELVLPAVDHAVLTTFPFKSTVSIFIGVARVYPKLAEYIKESKLCAHPMIEIYEDDKIVFMSPLSKQDEFYVKETQEEELTNSAAEENQGKMSVISLDSVLNINHTADSEETQELIHHQINHSNDKQEETEKSQMNGVMEDSDESSGSSFEELTHS</sequence>
<proteinExistence type="predicted"/>
<dbReference type="AlphaFoldDB" id="A0A0P5H078"/>
<dbReference type="GO" id="GO:0005657">
    <property type="term" value="C:replication fork"/>
    <property type="evidence" value="ECO:0007669"/>
    <property type="project" value="TreeGrafter"/>
</dbReference>
<protein>
    <submittedName>
        <fullName evidence="4">Testis-expressed sequence 264 protein</fullName>
    </submittedName>
</protein>
<organism evidence="4">
    <name type="scientific">Daphnia magna</name>
    <dbReference type="NCBI Taxonomy" id="35525"/>
    <lineage>
        <taxon>Eukaryota</taxon>
        <taxon>Metazoa</taxon>
        <taxon>Ecdysozoa</taxon>
        <taxon>Arthropoda</taxon>
        <taxon>Crustacea</taxon>
        <taxon>Branchiopoda</taxon>
        <taxon>Diplostraca</taxon>
        <taxon>Cladocera</taxon>
        <taxon>Anomopoda</taxon>
        <taxon>Daphniidae</taxon>
        <taxon>Daphnia</taxon>
    </lineage>
</organism>
<dbReference type="GO" id="GO:0061709">
    <property type="term" value="P:reticulophagy"/>
    <property type="evidence" value="ECO:0007669"/>
    <property type="project" value="TreeGrafter"/>
</dbReference>
<dbReference type="GO" id="GO:0005789">
    <property type="term" value="C:endoplasmic reticulum membrane"/>
    <property type="evidence" value="ECO:0007669"/>
    <property type="project" value="TreeGrafter"/>
</dbReference>
<evidence type="ECO:0000256" key="1">
    <source>
        <dbReference type="SAM" id="MobiDB-lite"/>
    </source>
</evidence>
<name>A0A0P5H078_9CRUS</name>
<feature type="compositionally biased region" description="Basic and acidic residues" evidence="1">
    <location>
        <begin position="245"/>
        <end position="254"/>
    </location>
</feature>
<dbReference type="PANTHER" id="PTHR15949">
    <property type="entry name" value="TESTIS-EXPRESSED PROTEIN 264"/>
    <property type="match status" value="1"/>
</dbReference>
<keyword evidence="2" id="KW-0472">Membrane</keyword>
<reference evidence="4" key="2">
    <citation type="submission" date="2015-10" db="EMBL/GenBank/DDBJ databases">
        <title>EvidentialGene: Evidence-directed Construction of Complete mRNA Transcriptomes without Genomes.</title>
        <authorList>
            <person name="Gilbert D.G."/>
        </authorList>
    </citation>
    <scope>NUCLEOTIDE SEQUENCE</scope>
</reference>
<feature type="transmembrane region" description="Helical" evidence="2">
    <location>
        <begin position="12"/>
        <end position="32"/>
    </location>
</feature>
<dbReference type="KEGG" id="dmk:116924826"/>
<dbReference type="SUPFAM" id="SSF55136">
    <property type="entry name" value="Probable bacterial effector-binding domain"/>
    <property type="match status" value="1"/>
</dbReference>
<evidence type="ECO:0000256" key="2">
    <source>
        <dbReference type="SAM" id="Phobius"/>
    </source>
</evidence>
<feature type="compositionally biased region" description="Low complexity" evidence="1">
    <location>
        <begin position="267"/>
        <end position="278"/>
    </location>
</feature>
<dbReference type="RefSeq" id="XP_045030650.1">
    <property type="nucleotide sequence ID" value="XM_045174715.1"/>
</dbReference>
<keyword evidence="2" id="KW-0812">Transmembrane</keyword>
<dbReference type="GO" id="GO:0005634">
    <property type="term" value="C:nucleus"/>
    <property type="evidence" value="ECO:0007669"/>
    <property type="project" value="TreeGrafter"/>
</dbReference>
<dbReference type="EMBL" id="GDIP01229902">
    <property type="protein sequence ID" value="JAI93499.1"/>
    <property type="molecule type" value="Transcribed_RNA"/>
</dbReference>
<feature type="region of interest" description="Disordered" evidence="1">
    <location>
        <begin position="240"/>
        <end position="278"/>
    </location>
</feature>
<dbReference type="EMBL" id="GDIQ01022225">
    <property type="protein sequence ID" value="JAN72512.1"/>
    <property type="molecule type" value="Transcribed_RNA"/>
</dbReference>
<dbReference type="GeneID" id="116924826"/>
<dbReference type="GO" id="GO:0106300">
    <property type="term" value="P:protein-DNA covalent cross-linking repair"/>
    <property type="evidence" value="ECO:0007669"/>
    <property type="project" value="TreeGrafter"/>
</dbReference>
<dbReference type="PANTHER" id="PTHR15949:SF3">
    <property type="entry name" value="TESTIS-EXPRESSED PROTEIN 264"/>
    <property type="match status" value="1"/>
</dbReference>
<dbReference type="GO" id="GO:0000421">
    <property type="term" value="C:autophagosome membrane"/>
    <property type="evidence" value="ECO:0007669"/>
    <property type="project" value="TreeGrafter"/>
</dbReference>
<dbReference type="OrthoDB" id="2140079at2759"/>
<evidence type="ECO:0000313" key="4">
    <source>
        <dbReference type="EMBL" id="JAN72512.1"/>
    </source>
</evidence>
<reference evidence="3" key="3">
    <citation type="submission" date="2015-10" db="EMBL/GenBank/DDBJ databases">
        <authorList>
            <person name="Gilbert D.G."/>
        </authorList>
    </citation>
    <scope>NUCLEOTIDE SEQUENCE</scope>
</reference>
<reference evidence="3" key="1">
    <citation type="submission" date="2015-10" db="EMBL/GenBank/DDBJ databases">
        <title>Daphnia magna gene sets from two clonal populations assembled and annotated with EvidentialGene.</title>
        <authorList>
            <person name="Gilbert D."/>
            <person name="Podicheti R."/>
            <person name="Orsini L."/>
            <person name="Colbourne J."/>
            <person name="Pfrender M."/>
        </authorList>
    </citation>
    <scope>NUCLEOTIDE SEQUENCE</scope>
</reference>
<evidence type="ECO:0000313" key="3">
    <source>
        <dbReference type="EMBL" id="JAI93499.1"/>
    </source>
</evidence>
<dbReference type="InterPro" id="IPR011256">
    <property type="entry name" value="Reg_factor_effector_dom_sf"/>
</dbReference>
<accession>A0A0P5H078</accession>
<keyword evidence="2" id="KW-1133">Transmembrane helix</keyword>